<accession>A0A517ZQS8</accession>
<dbReference type="KEGG" id="sdyn:Mal52_32910"/>
<evidence type="ECO:0000313" key="1">
    <source>
        <dbReference type="EMBL" id="QDU44805.1"/>
    </source>
</evidence>
<gene>
    <name evidence="1" type="ORF">Mal52_32910</name>
</gene>
<name>A0A517ZQS8_9PLAN</name>
<organism evidence="1 2">
    <name type="scientific">Symmachiella dynata</name>
    <dbReference type="NCBI Taxonomy" id="2527995"/>
    <lineage>
        <taxon>Bacteria</taxon>
        <taxon>Pseudomonadati</taxon>
        <taxon>Planctomycetota</taxon>
        <taxon>Planctomycetia</taxon>
        <taxon>Planctomycetales</taxon>
        <taxon>Planctomycetaceae</taxon>
        <taxon>Symmachiella</taxon>
    </lineage>
</organism>
<proteinExistence type="predicted"/>
<evidence type="ECO:0000313" key="2">
    <source>
        <dbReference type="Proteomes" id="UP000319383"/>
    </source>
</evidence>
<keyword evidence="2" id="KW-1185">Reference proteome</keyword>
<protein>
    <submittedName>
        <fullName evidence="1">Uncharacterized protein</fullName>
    </submittedName>
</protein>
<dbReference type="AlphaFoldDB" id="A0A517ZQS8"/>
<dbReference type="Proteomes" id="UP000319383">
    <property type="component" value="Chromosome"/>
</dbReference>
<sequence length="216" mass="24510">MEVTRREMLTAASAVGVTAALAQGQAAAALQEQKETVARVIVGAWKEDDVVEGHFSRAVRLIKRSSPKVFKYFTKGNLIRFVFDENGTRIPGHRIRGFYKDSEFDQKNKLSYVYAYSYEENAPRTCHFLAVGSVSRDARRKVRETIEEIIADLQEHREDIGIPTLTFPDIPTALMKDKSFLSKMLRYLASNQDTMDGVSFTKNTPPTNWTLELTRP</sequence>
<dbReference type="InterPro" id="IPR006311">
    <property type="entry name" value="TAT_signal"/>
</dbReference>
<dbReference type="RefSeq" id="WP_145377098.1">
    <property type="nucleotide sequence ID" value="NZ_CP036276.1"/>
</dbReference>
<dbReference type="EMBL" id="CP036276">
    <property type="protein sequence ID" value="QDU44805.1"/>
    <property type="molecule type" value="Genomic_DNA"/>
</dbReference>
<reference evidence="1 2" key="1">
    <citation type="submission" date="2019-02" db="EMBL/GenBank/DDBJ databases">
        <title>Deep-cultivation of Planctomycetes and their phenomic and genomic characterization uncovers novel biology.</title>
        <authorList>
            <person name="Wiegand S."/>
            <person name="Jogler M."/>
            <person name="Boedeker C."/>
            <person name="Pinto D."/>
            <person name="Vollmers J."/>
            <person name="Rivas-Marin E."/>
            <person name="Kohn T."/>
            <person name="Peeters S.H."/>
            <person name="Heuer A."/>
            <person name="Rast P."/>
            <person name="Oberbeckmann S."/>
            <person name="Bunk B."/>
            <person name="Jeske O."/>
            <person name="Meyerdierks A."/>
            <person name="Storesund J.E."/>
            <person name="Kallscheuer N."/>
            <person name="Luecker S."/>
            <person name="Lage O.M."/>
            <person name="Pohl T."/>
            <person name="Merkel B.J."/>
            <person name="Hornburger P."/>
            <person name="Mueller R.-W."/>
            <person name="Bruemmer F."/>
            <person name="Labrenz M."/>
            <person name="Spormann A.M."/>
            <person name="Op den Camp H."/>
            <person name="Overmann J."/>
            <person name="Amann R."/>
            <person name="Jetten M.S.M."/>
            <person name="Mascher T."/>
            <person name="Medema M.H."/>
            <person name="Devos D.P."/>
            <person name="Kaster A.-K."/>
            <person name="Ovreas L."/>
            <person name="Rohde M."/>
            <person name="Galperin M.Y."/>
            <person name="Jogler C."/>
        </authorList>
    </citation>
    <scope>NUCLEOTIDE SEQUENCE [LARGE SCALE GENOMIC DNA]</scope>
    <source>
        <strain evidence="1 2">Mal52</strain>
    </source>
</reference>
<dbReference type="PROSITE" id="PS51318">
    <property type="entry name" value="TAT"/>
    <property type="match status" value="1"/>
</dbReference>